<dbReference type="InterPro" id="IPR029063">
    <property type="entry name" value="SAM-dependent_MTases_sf"/>
</dbReference>
<keyword evidence="3 5" id="KW-0949">S-adenosyl-L-methionine</keyword>
<sequence length="408" mass="44028">MTPPARVQAAIDLIDAILKAARGQGASADTLARTFFRERRYMGSGDRRAVRDLAYRAVRRFGEIPDNGRAAMAGLAREDADLAALFDGSGYGPAMLSEAEPVASGGVIPGWIEARLPKLFDAAEKDALLDRAALDLRFNPDRTDRAGLSAHWPDIAFSDILPRAARLPNGTAIEDSDLWQHGAVDVQDWGSQAIVAACNLPDVALAIDLCAGAGGKTLALSAMMPSARIIASDTSRDRLAAMEPRRRRAGPDRIETVLLDPRREWERLEAFEGQADVVLVDAPCSGSGTWRRNPETRWRLTPERLDKLVAEQARLIAIAMRLVRPGGALVYAVCSLLPDEGARQVAHGLKGQPGWHISLEHMNIGRPVGADGELAGARDNASQPAGMLLTPHHDGTDGFFFTRAIRSC</sequence>
<dbReference type="RefSeq" id="WP_188514147.1">
    <property type="nucleotide sequence ID" value="NZ_BMGD01000003.1"/>
</dbReference>
<feature type="binding site" evidence="5">
    <location>
        <position position="260"/>
    </location>
    <ligand>
        <name>S-adenosyl-L-methionine</name>
        <dbReference type="ChEBI" id="CHEBI:59789"/>
    </ligand>
</feature>
<evidence type="ECO:0000256" key="2">
    <source>
        <dbReference type="ARBA" id="ARBA00022679"/>
    </source>
</evidence>
<dbReference type="PANTHER" id="PTHR22807">
    <property type="entry name" value="NOP2 YEAST -RELATED NOL1/NOP2/FMU SUN DOMAIN-CONTAINING"/>
    <property type="match status" value="1"/>
</dbReference>
<dbReference type="Proteomes" id="UP000614261">
    <property type="component" value="Unassembled WGS sequence"/>
</dbReference>
<reference evidence="8" key="1">
    <citation type="journal article" date="2019" name="Int. J. Syst. Evol. Microbiol.">
        <title>The Global Catalogue of Microorganisms (GCM) 10K type strain sequencing project: providing services to taxonomists for standard genome sequencing and annotation.</title>
        <authorList>
            <consortium name="The Broad Institute Genomics Platform"/>
            <consortium name="The Broad Institute Genome Sequencing Center for Infectious Disease"/>
            <person name="Wu L."/>
            <person name="Ma J."/>
        </authorList>
    </citation>
    <scope>NUCLEOTIDE SEQUENCE [LARGE SCALE GENOMIC DNA]</scope>
    <source>
        <strain evidence="8">CGMCC 1.12851</strain>
    </source>
</reference>
<dbReference type="PRINTS" id="PR02008">
    <property type="entry name" value="RCMTFAMILY"/>
</dbReference>
<gene>
    <name evidence="7" type="ORF">GCM10010833_18630</name>
</gene>
<comment type="caution">
    <text evidence="7">The sequence shown here is derived from an EMBL/GenBank/DDBJ whole genome shotgun (WGS) entry which is preliminary data.</text>
</comment>
<dbReference type="CDD" id="cd02440">
    <property type="entry name" value="AdoMet_MTases"/>
    <property type="match status" value="1"/>
</dbReference>
<feature type="domain" description="SAM-dependent MTase RsmB/NOP-type" evidence="6">
    <location>
        <begin position="119"/>
        <end position="407"/>
    </location>
</feature>
<protein>
    <submittedName>
        <fullName evidence="7">MFS transporter</fullName>
    </submittedName>
</protein>
<evidence type="ECO:0000256" key="1">
    <source>
        <dbReference type="ARBA" id="ARBA00022603"/>
    </source>
</evidence>
<dbReference type="PANTHER" id="PTHR22807:SF53">
    <property type="entry name" value="RIBOSOMAL RNA SMALL SUBUNIT METHYLTRANSFERASE B-RELATED"/>
    <property type="match status" value="1"/>
</dbReference>
<dbReference type="SUPFAM" id="SSF53335">
    <property type="entry name" value="S-adenosyl-L-methionine-dependent methyltransferases"/>
    <property type="match status" value="1"/>
</dbReference>
<dbReference type="InterPro" id="IPR001678">
    <property type="entry name" value="MeTrfase_RsmB-F_NOP2_dom"/>
</dbReference>
<keyword evidence="1 5" id="KW-0489">Methyltransferase</keyword>
<keyword evidence="2 5" id="KW-0808">Transferase</keyword>
<evidence type="ECO:0000259" key="6">
    <source>
        <dbReference type="PROSITE" id="PS51686"/>
    </source>
</evidence>
<evidence type="ECO:0000256" key="4">
    <source>
        <dbReference type="ARBA" id="ARBA00022884"/>
    </source>
</evidence>
<comment type="caution">
    <text evidence="5">Lacks conserved residue(s) required for the propagation of feature annotation.</text>
</comment>
<dbReference type="PROSITE" id="PS51686">
    <property type="entry name" value="SAM_MT_RSMB_NOP"/>
    <property type="match status" value="1"/>
</dbReference>
<evidence type="ECO:0000256" key="3">
    <source>
        <dbReference type="ARBA" id="ARBA00022691"/>
    </source>
</evidence>
<organism evidence="7 8">
    <name type="scientific">Blastomonas aquatica</name>
    <dbReference type="NCBI Taxonomy" id="1510276"/>
    <lineage>
        <taxon>Bacteria</taxon>
        <taxon>Pseudomonadati</taxon>
        <taxon>Pseudomonadota</taxon>
        <taxon>Alphaproteobacteria</taxon>
        <taxon>Sphingomonadales</taxon>
        <taxon>Sphingomonadaceae</taxon>
        <taxon>Blastomonas</taxon>
    </lineage>
</organism>
<dbReference type="Gene3D" id="3.40.50.150">
    <property type="entry name" value="Vaccinia Virus protein VP39"/>
    <property type="match status" value="1"/>
</dbReference>
<comment type="similarity">
    <text evidence="5">Belongs to the class I-like SAM-binding methyltransferase superfamily. RsmB/NOP family.</text>
</comment>
<feature type="binding site" evidence="5">
    <location>
        <position position="281"/>
    </location>
    <ligand>
        <name>S-adenosyl-L-methionine</name>
        <dbReference type="ChEBI" id="CHEBI:59789"/>
    </ligand>
</feature>
<evidence type="ECO:0000313" key="8">
    <source>
        <dbReference type="Proteomes" id="UP000614261"/>
    </source>
</evidence>
<accession>A0ABQ1JCG1</accession>
<dbReference type="InterPro" id="IPR049560">
    <property type="entry name" value="MeTrfase_RsmB-F_NOP2_cat"/>
</dbReference>
<dbReference type="EMBL" id="BMGD01000003">
    <property type="protein sequence ID" value="GGB63901.1"/>
    <property type="molecule type" value="Genomic_DNA"/>
</dbReference>
<keyword evidence="8" id="KW-1185">Reference proteome</keyword>
<evidence type="ECO:0000256" key="5">
    <source>
        <dbReference type="PROSITE-ProRule" id="PRU01023"/>
    </source>
</evidence>
<name>A0ABQ1JCG1_9SPHN</name>
<dbReference type="Pfam" id="PF01189">
    <property type="entry name" value="Methyltr_RsmB-F"/>
    <property type="match status" value="1"/>
</dbReference>
<proteinExistence type="inferred from homology"/>
<feature type="active site" description="Nucleophile" evidence="5">
    <location>
        <position position="334"/>
    </location>
</feature>
<keyword evidence="4 5" id="KW-0694">RNA-binding</keyword>
<dbReference type="InterPro" id="IPR023267">
    <property type="entry name" value="RCMT"/>
</dbReference>
<feature type="binding site" evidence="5">
    <location>
        <position position="233"/>
    </location>
    <ligand>
        <name>S-adenosyl-L-methionine</name>
        <dbReference type="ChEBI" id="CHEBI:59789"/>
    </ligand>
</feature>
<evidence type="ECO:0000313" key="7">
    <source>
        <dbReference type="EMBL" id="GGB63901.1"/>
    </source>
</evidence>